<dbReference type="PANTHER" id="PTHR43190">
    <property type="entry name" value="N-ACETYL-D-GLUCOSAMINE KINASE"/>
    <property type="match status" value="1"/>
</dbReference>
<dbReference type="Gene3D" id="3.30.420.40">
    <property type="match status" value="2"/>
</dbReference>
<accession>A0A0F9VRJ7</accession>
<dbReference type="InterPro" id="IPR043129">
    <property type="entry name" value="ATPase_NBD"/>
</dbReference>
<comment type="caution">
    <text evidence="2">The sequence shown here is derived from an EMBL/GenBank/DDBJ whole genome shotgun (WGS) entry which is preliminary data.</text>
</comment>
<dbReference type="PANTHER" id="PTHR43190:SF3">
    <property type="entry name" value="N-ACETYL-D-GLUCOSAMINE KINASE"/>
    <property type="match status" value="1"/>
</dbReference>
<evidence type="ECO:0000259" key="1">
    <source>
        <dbReference type="Pfam" id="PF01869"/>
    </source>
</evidence>
<dbReference type="SUPFAM" id="SSF53067">
    <property type="entry name" value="Actin-like ATPase domain"/>
    <property type="match status" value="2"/>
</dbReference>
<evidence type="ECO:0000313" key="2">
    <source>
        <dbReference type="EMBL" id="KKO02548.1"/>
    </source>
</evidence>
<gene>
    <name evidence="2" type="ORF">LCGC14_0105040</name>
</gene>
<dbReference type="CDD" id="cd24082">
    <property type="entry name" value="ASKHA_NBD_GspK-like"/>
    <property type="match status" value="1"/>
</dbReference>
<reference evidence="2" key="1">
    <citation type="journal article" date="2015" name="Nature">
        <title>Complex archaea that bridge the gap between prokaryotes and eukaryotes.</title>
        <authorList>
            <person name="Spang A."/>
            <person name="Saw J.H."/>
            <person name="Jorgensen S.L."/>
            <person name="Zaremba-Niedzwiedzka K."/>
            <person name="Martijn J."/>
            <person name="Lind A.E."/>
            <person name="van Eijk R."/>
            <person name="Schleper C."/>
            <person name="Guy L."/>
            <person name="Ettema T.J."/>
        </authorList>
    </citation>
    <scope>NUCLEOTIDE SEQUENCE</scope>
</reference>
<name>A0A0F9VRJ7_9ZZZZ</name>
<dbReference type="AlphaFoldDB" id="A0A0F9VRJ7"/>
<sequence length="295" mass="30178">MTQIDPPFLIGVDGGGTGCRVAVATPDGRILAEATGGRANVSTDCAAAIDNILTATREAVAQAGLDLSHMSRAVAHLGLAGYTGPEWGPRVQAGLPFAKSVVTEDTTTTLVGAVGAQDCYLIALGTGTIVGRQRAGVQTCIGGWGYQVSDQASGAWLGHGVLEQTLLVVDGITPASPLSQRMLDRFGGGTGIVQFSLKARPGDFATLAPDVVQAATKGDSIGRALMARGADYLTRALIALDHQPDDHLCLTGGVGPHYAAYLPETQTAHLIDAKGRALDGAIALALRAAHEGSHP</sequence>
<organism evidence="2">
    <name type="scientific">marine sediment metagenome</name>
    <dbReference type="NCBI Taxonomy" id="412755"/>
    <lineage>
        <taxon>unclassified sequences</taxon>
        <taxon>metagenomes</taxon>
        <taxon>ecological metagenomes</taxon>
    </lineage>
</organism>
<protein>
    <recommendedName>
        <fullName evidence="1">ATPase BadF/BadG/BcrA/BcrD type domain-containing protein</fullName>
    </recommendedName>
</protein>
<dbReference type="InterPro" id="IPR052519">
    <property type="entry name" value="Euk-type_GlcNAc_Kinase"/>
</dbReference>
<proteinExistence type="predicted"/>
<dbReference type="EMBL" id="LAZR01000030">
    <property type="protein sequence ID" value="KKO02548.1"/>
    <property type="molecule type" value="Genomic_DNA"/>
</dbReference>
<dbReference type="Pfam" id="PF01869">
    <property type="entry name" value="BcrAD_BadFG"/>
    <property type="match status" value="1"/>
</dbReference>
<dbReference type="InterPro" id="IPR002731">
    <property type="entry name" value="ATPase_BadF"/>
</dbReference>
<feature type="domain" description="ATPase BadF/BadG/BcrA/BcrD type" evidence="1">
    <location>
        <begin position="10"/>
        <end position="255"/>
    </location>
</feature>